<feature type="compositionally biased region" description="Low complexity" evidence="1">
    <location>
        <begin position="233"/>
        <end position="244"/>
    </location>
</feature>
<protein>
    <submittedName>
        <fullName evidence="3">SAC3/GANP family protein</fullName>
    </submittedName>
</protein>
<dbReference type="InterPro" id="IPR005062">
    <property type="entry name" value="SAC3/GANP/THP3_conserved"/>
</dbReference>
<evidence type="ECO:0000313" key="4">
    <source>
        <dbReference type="Proteomes" id="UP000007797"/>
    </source>
</evidence>
<dbReference type="PANTHER" id="PTHR12436:SF4">
    <property type="entry name" value="LEUKOCYTE RECEPTOR CLUSTER MEMBER 8"/>
    <property type="match status" value="1"/>
</dbReference>
<keyword evidence="4" id="KW-1185">Reference proteome</keyword>
<feature type="compositionally biased region" description="Acidic residues" evidence="1">
    <location>
        <begin position="40"/>
        <end position="56"/>
    </location>
</feature>
<feature type="compositionally biased region" description="Low complexity" evidence="1">
    <location>
        <begin position="26"/>
        <end position="39"/>
    </location>
</feature>
<reference evidence="4" key="1">
    <citation type="journal article" date="2011" name="Genome Res.">
        <title>Phylogeny-wide analysis of social amoeba genomes highlights ancient origins for complex intercellular communication.</title>
        <authorList>
            <person name="Heidel A.J."/>
            <person name="Lawal H.M."/>
            <person name="Felder M."/>
            <person name="Schilde C."/>
            <person name="Helps N.R."/>
            <person name="Tunggal B."/>
            <person name="Rivero F."/>
            <person name="John U."/>
            <person name="Schleicher M."/>
            <person name="Eichinger L."/>
            <person name="Platzer M."/>
            <person name="Noegel A.A."/>
            <person name="Schaap P."/>
            <person name="Gloeckner G."/>
        </authorList>
    </citation>
    <scope>NUCLEOTIDE SEQUENCE [LARGE SCALE GENOMIC DNA]</scope>
    <source>
        <strain evidence="4">SH3</strain>
    </source>
</reference>
<evidence type="ECO:0000256" key="1">
    <source>
        <dbReference type="SAM" id="MobiDB-lite"/>
    </source>
</evidence>
<feature type="compositionally biased region" description="Basic and acidic residues" evidence="1">
    <location>
        <begin position="348"/>
        <end position="362"/>
    </location>
</feature>
<feature type="region of interest" description="Disordered" evidence="1">
    <location>
        <begin position="1"/>
        <end position="566"/>
    </location>
</feature>
<dbReference type="AlphaFoldDB" id="F4PUX0"/>
<feature type="compositionally biased region" description="Basic and acidic residues" evidence="1">
    <location>
        <begin position="215"/>
        <end position="230"/>
    </location>
</feature>
<dbReference type="OMA" id="YEKKYLR"/>
<dbReference type="GO" id="GO:0005634">
    <property type="term" value="C:nucleus"/>
    <property type="evidence" value="ECO:0007669"/>
    <property type="project" value="TreeGrafter"/>
</dbReference>
<dbReference type="RefSeq" id="XP_004359783.1">
    <property type="nucleotide sequence ID" value="XM_004359726.1"/>
</dbReference>
<feature type="compositionally biased region" description="Polar residues" evidence="1">
    <location>
        <begin position="122"/>
        <end position="131"/>
    </location>
</feature>
<name>F4PUX0_CACFS</name>
<feature type="compositionally biased region" description="Basic and acidic residues" evidence="1">
    <location>
        <begin position="283"/>
        <end position="293"/>
    </location>
</feature>
<dbReference type="KEGG" id="dfa:DFA_01818"/>
<dbReference type="InterPro" id="IPR045107">
    <property type="entry name" value="SAC3/GANP/THP3"/>
</dbReference>
<dbReference type="GeneID" id="14874084"/>
<organism evidence="3 4">
    <name type="scientific">Cavenderia fasciculata</name>
    <name type="common">Slime mold</name>
    <name type="synonym">Dictyostelium fasciculatum</name>
    <dbReference type="NCBI Taxonomy" id="261658"/>
    <lineage>
        <taxon>Eukaryota</taxon>
        <taxon>Amoebozoa</taxon>
        <taxon>Evosea</taxon>
        <taxon>Eumycetozoa</taxon>
        <taxon>Dictyostelia</taxon>
        <taxon>Acytosteliales</taxon>
        <taxon>Cavenderiaceae</taxon>
        <taxon>Cavenderia</taxon>
    </lineage>
</organism>
<feature type="compositionally biased region" description="Basic and acidic residues" evidence="1">
    <location>
        <begin position="320"/>
        <end position="335"/>
    </location>
</feature>
<dbReference type="PANTHER" id="PTHR12436">
    <property type="entry name" value="80 KDA MCM3-ASSOCIATED PROTEIN"/>
    <property type="match status" value="1"/>
</dbReference>
<sequence>MLSGKSWVEITEEDEEEQQLKEQQLREQQQQQQEQYGGDDQQEDSYEEQDEEEYDQDQQQQQEPPRHGQGGGGTQRFDRRDRGGHMQKRGARGGGFRDDYGGGGGRGGYNHHGNDRGGNHRNSVFNKSPMKQQQHHHVGGGGRGGNQRDGRDNDNNHRSSPAPSPTPQRVYRDFDSPFGSQEYSIPTDHASPSPKRDKRDYSDNYSSSSSPIDNNRFKDKRSDQHHDSGGGRKSQQSSSGGRFDSPSRDRDRERERERESPFRDQQQRNQNHSSSSSPNFKGGDLRDTIVNHHQERRNHTPSKYSDNSRDDGPSPSQFKGDLRDLINQEKRDHRSSPSPSPSPSQFKGDLRDLINEEKEKAKSPYNTPTKTLDQRFSSNSPSPAAGNNRKVKQYHRDEDEEEEVEDEDEDEEEVDDEEELEEEEEEEEKEDKRKPQFKSYKDKIREREKALKSEKDRVLYSPITRVQHTDTRDLSTPPQPRRRQLEELSPYASPQPSPQVRKSNNTRGSDQKSHTPQKLVFDASDTPKTPPSTLKQQQPKSTPPPSQPKKEQQQQQGEDEDEGPIVGTCKEYEKKYLRLTTKADPTKVRPQNVMETWLPMLVRKYKQTRNYDYTLDQMKSIRQDLVVQHLRNSFTLEVYETNAIISLENNDFQEFGQCLSQIKELYSSHILSKYMYEFVSYDILFTICFSPEDIDTLLPIYNKFNLLENELVKHSFNVSKAVVTNNYCQFHRLYCTSFNHQKYLLDKILSTKFRDSTFGPIIKSFKPSIHFNLLEKHLSCISRDQLVNYLNEKEMVIDLDKELLMPIKKSPVPPPQK</sequence>
<gene>
    <name evidence="3" type="ORF">DFA_01818</name>
</gene>
<evidence type="ECO:0000313" key="3">
    <source>
        <dbReference type="EMBL" id="EGG21932.1"/>
    </source>
</evidence>
<feature type="compositionally biased region" description="Gly residues" evidence="1">
    <location>
        <begin position="101"/>
        <end position="110"/>
    </location>
</feature>
<feature type="domain" description="SAC3/GANP/THP3 conserved" evidence="2">
    <location>
        <begin position="574"/>
        <end position="793"/>
    </location>
</feature>
<proteinExistence type="predicted"/>
<dbReference type="Pfam" id="PF03399">
    <property type="entry name" value="SAC3_GANP"/>
    <property type="match status" value="1"/>
</dbReference>
<dbReference type="EMBL" id="GL883010">
    <property type="protein sequence ID" value="EGG21932.1"/>
    <property type="molecule type" value="Genomic_DNA"/>
</dbReference>
<feature type="compositionally biased region" description="Low complexity" evidence="1">
    <location>
        <begin position="377"/>
        <end position="388"/>
    </location>
</feature>
<feature type="compositionally biased region" description="Basic and acidic residues" evidence="1">
    <location>
        <begin position="245"/>
        <end position="266"/>
    </location>
</feature>
<dbReference type="Gene3D" id="1.25.40.990">
    <property type="match status" value="1"/>
</dbReference>
<dbReference type="Proteomes" id="UP000007797">
    <property type="component" value="Unassembled WGS sequence"/>
</dbReference>
<accession>F4PUX0</accession>
<feature type="compositionally biased region" description="Basic and acidic residues" evidence="1">
    <location>
        <begin position="430"/>
        <end position="458"/>
    </location>
</feature>
<feature type="compositionally biased region" description="Acidic residues" evidence="1">
    <location>
        <begin position="398"/>
        <end position="429"/>
    </location>
</feature>
<dbReference type="STRING" id="1054147.F4PUX0"/>
<feature type="compositionally biased region" description="Polar residues" evidence="1">
    <location>
        <begin position="492"/>
        <end position="508"/>
    </location>
</feature>
<dbReference type="OrthoDB" id="199574at2759"/>
<feature type="compositionally biased region" description="Polar residues" evidence="1">
    <location>
        <begin position="364"/>
        <end position="376"/>
    </location>
</feature>
<feature type="compositionally biased region" description="Basic and acidic residues" evidence="1">
    <location>
        <begin position="146"/>
        <end position="157"/>
    </location>
</feature>
<evidence type="ECO:0000259" key="2">
    <source>
        <dbReference type="Pfam" id="PF03399"/>
    </source>
</evidence>